<dbReference type="AlphaFoldDB" id="A0A6A6VVV5"/>
<proteinExistence type="predicted"/>
<sequence>MKYASGTLLMPFHSNSAGTSQILGPLSTKPNRSYSSLPFVLASVQPYAPSSSALSMPHCISILPTPFR</sequence>
<dbReference type="Proteomes" id="UP000799437">
    <property type="component" value="Unassembled WGS sequence"/>
</dbReference>
<evidence type="ECO:0000313" key="1">
    <source>
        <dbReference type="EMBL" id="KAF2754712.1"/>
    </source>
</evidence>
<dbReference type="GeneID" id="54485670"/>
<organism evidence="1 2">
    <name type="scientific">Pseudovirgaria hyperparasitica</name>
    <dbReference type="NCBI Taxonomy" id="470096"/>
    <lineage>
        <taxon>Eukaryota</taxon>
        <taxon>Fungi</taxon>
        <taxon>Dikarya</taxon>
        <taxon>Ascomycota</taxon>
        <taxon>Pezizomycotina</taxon>
        <taxon>Dothideomycetes</taxon>
        <taxon>Dothideomycetes incertae sedis</taxon>
        <taxon>Acrospermales</taxon>
        <taxon>Acrospermaceae</taxon>
        <taxon>Pseudovirgaria</taxon>
    </lineage>
</organism>
<protein>
    <submittedName>
        <fullName evidence="1">Uncharacterized protein</fullName>
    </submittedName>
</protein>
<gene>
    <name evidence="1" type="ORF">EJ05DRAFT_479144</name>
</gene>
<accession>A0A6A6VVV5</accession>
<dbReference type="RefSeq" id="XP_033597163.1">
    <property type="nucleotide sequence ID" value="XM_033744616.1"/>
</dbReference>
<keyword evidence="2" id="KW-1185">Reference proteome</keyword>
<name>A0A6A6VVV5_9PEZI</name>
<reference evidence="1" key="1">
    <citation type="journal article" date="2020" name="Stud. Mycol.">
        <title>101 Dothideomycetes genomes: a test case for predicting lifestyles and emergence of pathogens.</title>
        <authorList>
            <person name="Haridas S."/>
            <person name="Albert R."/>
            <person name="Binder M."/>
            <person name="Bloem J."/>
            <person name="Labutti K."/>
            <person name="Salamov A."/>
            <person name="Andreopoulos B."/>
            <person name="Baker S."/>
            <person name="Barry K."/>
            <person name="Bills G."/>
            <person name="Bluhm B."/>
            <person name="Cannon C."/>
            <person name="Castanera R."/>
            <person name="Culley D."/>
            <person name="Daum C."/>
            <person name="Ezra D."/>
            <person name="Gonzalez J."/>
            <person name="Henrissat B."/>
            <person name="Kuo A."/>
            <person name="Liang C."/>
            <person name="Lipzen A."/>
            <person name="Lutzoni F."/>
            <person name="Magnuson J."/>
            <person name="Mondo S."/>
            <person name="Nolan M."/>
            <person name="Ohm R."/>
            <person name="Pangilinan J."/>
            <person name="Park H.-J."/>
            <person name="Ramirez L."/>
            <person name="Alfaro M."/>
            <person name="Sun H."/>
            <person name="Tritt A."/>
            <person name="Yoshinaga Y."/>
            <person name="Zwiers L.-H."/>
            <person name="Turgeon B."/>
            <person name="Goodwin S."/>
            <person name="Spatafora J."/>
            <person name="Crous P."/>
            <person name="Grigoriev I."/>
        </authorList>
    </citation>
    <scope>NUCLEOTIDE SEQUENCE</scope>
    <source>
        <strain evidence="1">CBS 121739</strain>
    </source>
</reference>
<evidence type="ECO:0000313" key="2">
    <source>
        <dbReference type="Proteomes" id="UP000799437"/>
    </source>
</evidence>
<dbReference type="EMBL" id="ML996579">
    <property type="protein sequence ID" value="KAF2754712.1"/>
    <property type="molecule type" value="Genomic_DNA"/>
</dbReference>